<proteinExistence type="predicted"/>
<evidence type="ECO:0000313" key="4">
    <source>
        <dbReference type="Proteomes" id="UP000225108"/>
    </source>
</evidence>
<dbReference type="PANTHER" id="PTHR43540:SF6">
    <property type="entry name" value="ISOCHORISMATASE-LIKE DOMAIN-CONTAINING PROTEIN"/>
    <property type="match status" value="1"/>
</dbReference>
<dbReference type="Gene3D" id="3.40.50.850">
    <property type="entry name" value="Isochorismatase-like"/>
    <property type="match status" value="1"/>
</dbReference>
<dbReference type="InterPro" id="IPR050272">
    <property type="entry name" value="Isochorismatase-like_hydrls"/>
</dbReference>
<organism evidence="3 4">
    <name type="scientific">Williamsia marianensis</name>
    <dbReference type="NCBI Taxonomy" id="85044"/>
    <lineage>
        <taxon>Bacteria</taxon>
        <taxon>Bacillati</taxon>
        <taxon>Actinomycetota</taxon>
        <taxon>Actinomycetes</taxon>
        <taxon>Mycobacteriales</taxon>
        <taxon>Nocardiaceae</taxon>
        <taxon>Williamsia</taxon>
    </lineage>
</organism>
<sequence>MPSPRRALIVIDVQQEYFDGPLEIQYPPREDSLANVVRAIEVATTQSIPVVVVQHLLPAGAPVFATGSPASELHPAVAELVQPEWKRVEKVYGSVFAGTDAAEWLRDNSIDTISIVGFMTNNCDIATAAHAESLGFTTEVLSDATGAIALSNEAGRVSAQQLHETIMVLLNSNFAAVATTEQWAAAVDKGEPLAVSNLVASALDGRGATV</sequence>
<keyword evidence="1" id="KW-0378">Hydrolase</keyword>
<dbReference type="Pfam" id="PF00857">
    <property type="entry name" value="Isochorismatase"/>
    <property type="match status" value="1"/>
</dbReference>
<dbReference type="Proteomes" id="UP000225108">
    <property type="component" value="Unassembled WGS sequence"/>
</dbReference>
<gene>
    <name evidence="3" type="ORF">CSW57_11880</name>
</gene>
<dbReference type="RefSeq" id="WP_099382935.1">
    <property type="nucleotide sequence ID" value="NZ_PEBD01000008.1"/>
</dbReference>
<accession>A0A2G3PMB9</accession>
<dbReference type="InterPro" id="IPR036380">
    <property type="entry name" value="Isochorismatase-like_sf"/>
</dbReference>
<evidence type="ECO:0000259" key="2">
    <source>
        <dbReference type="Pfam" id="PF00857"/>
    </source>
</evidence>
<comment type="caution">
    <text evidence="3">The sequence shown here is derived from an EMBL/GenBank/DDBJ whole genome shotgun (WGS) entry which is preliminary data.</text>
</comment>
<name>A0A2G3PMB9_WILMA</name>
<reference evidence="3 4" key="1">
    <citation type="submission" date="2017-10" db="EMBL/GenBank/DDBJ databases">
        <title>The draft genome sequence of Williamsia sp. BULT 1.1 isolated from the semi-arid grassland soils from South Africa.</title>
        <authorList>
            <person name="Kabwe M.H."/>
            <person name="Govender N."/>
            <person name="Mutseka Lunga P."/>
            <person name="Vikram S."/>
            <person name="Makhalanyane T.P."/>
        </authorList>
    </citation>
    <scope>NUCLEOTIDE SEQUENCE [LARGE SCALE GENOMIC DNA]</scope>
    <source>
        <strain evidence="3 4">BULT 1.1</strain>
    </source>
</reference>
<dbReference type="AlphaFoldDB" id="A0A2G3PMB9"/>
<protein>
    <submittedName>
        <fullName evidence="3">Isochorismatase</fullName>
    </submittedName>
</protein>
<dbReference type="PANTHER" id="PTHR43540">
    <property type="entry name" value="PEROXYUREIDOACRYLATE/UREIDOACRYLATE AMIDOHYDROLASE-RELATED"/>
    <property type="match status" value="1"/>
</dbReference>
<feature type="domain" description="Isochorismatase-like" evidence="2">
    <location>
        <begin position="7"/>
        <end position="182"/>
    </location>
</feature>
<evidence type="ECO:0000313" key="3">
    <source>
        <dbReference type="EMBL" id="PHV66931.1"/>
    </source>
</evidence>
<dbReference type="SUPFAM" id="SSF52499">
    <property type="entry name" value="Isochorismatase-like hydrolases"/>
    <property type="match status" value="1"/>
</dbReference>
<dbReference type="EMBL" id="PEBD01000008">
    <property type="protein sequence ID" value="PHV66931.1"/>
    <property type="molecule type" value="Genomic_DNA"/>
</dbReference>
<dbReference type="InterPro" id="IPR000868">
    <property type="entry name" value="Isochorismatase-like_dom"/>
</dbReference>
<dbReference type="GO" id="GO:0016787">
    <property type="term" value="F:hydrolase activity"/>
    <property type="evidence" value="ECO:0007669"/>
    <property type="project" value="UniProtKB-KW"/>
</dbReference>
<evidence type="ECO:0000256" key="1">
    <source>
        <dbReference type="ARBA" id="ARBA00022801"/>
    </source>
</evidence>